<proteinExistence type="inferred from homology"/>
<dbReference type="EMBL" id="CP032096">
    <property type="protein sequence ID" value="QBZ83047.1"/>
    <property type="molecule type" value="Genomic_DNA"/>
</dbReference>
<gene>
    <name evidence="9" type="primary">nfsB</name>
    <name evidence="9" type="ORF">GHNINEIG_01088</name>
</gene>
<dbReference type="Gene3D" id="3.40.109.10">
    <property type="entry name" value="NADH Oxidase"/>
    <property type="match status" value="1"/>
</dbReference>
<protein>
    <submittedName>
        <fullName evidence="9">Oxygen-insensitive NAD(P)H nitroreductase</fullName>
        <ecNumber evidence="9">1.-.-.-</ecNumber>
    </submittedName>
</protein>
<keyword evidence="6 9" id="KW-0560">Oxidoreductase</keyword>
<evidence type="ECO:0000256" key="1">
    <source>
        <dbReference type="ARBA" id="ARBA00001917"/>
    </source>
</evidence>
<evidence type="ECO:0000256" key="7">
    <source>
        <dbReference type="ARBA" id="ARBA00023027"/>
    </source>
</evidence>
<accession>A0A4P7NZ64</accession>
<dbReference type="InterPro" id="IPR033878">
    <property type="entry name" value="NfsB-like"/>
</dbReference>
<evidence type="ECO:0000256" key="3">
    <source>
        <dbReference type="ARBA" id="ARBA00022630"/>
    </source>
</evidence>
<keyword evidence="4" id="KW-0288">FMN</keyword>
<dbReference type="InterPro" id="IPR029479">
    <property type="entry name" value="Nitroreductase"/>
</dbReference>
<dbReference type="Pfam" id="PF00881">
    <property type="entry name" value="Nitroreductase"/>
    <property type="match status" value="1"/>
</dbReference>
<evidence type="ECO:0000256" key="2">
    <source>
        <dbReference type="ARBA" id="ARBA00007118"/>
    </source>
</evidence>
<keyword evidence="10" id="KW-1185">Reference proteome</keyword>
<dbReference type="SUPFAM" id="SSF55469">
    <property type="entry name" value="FMN-dependent nitroreductase-like"/>
    <property type="match status" value="1"/>
</dbReference>
<dbReference type="GO" id="GO:0046857">
    <property type="term" value="F:oxidoreductase activity, acting on other nitrogenous compounds as donors, with NAD or NADP as acceptor"/>
    <property type="evidence" value="ECO:0007669"/>
    <property type="project" value="TreeGrafter"/>
</dbReference>
<keyword evidence="5" id="KW-0521">NADP</keyword>
<keyword evidence="7" id="KW-0520">NAD</keyword>
<dbReference type="GO" id="GO:0046256">
    <property type="term" value="P:2,4,6-trinitrotoluene catabolic process"/>
    <property type="evidence" value="ECO:0007669"/>
    <property type="project" value="TreeGrafter"/>
</dbReference>
<reference evidence="9 10" key="1">
    <citation type="submission" date="2018-08" db="EMBL/GenBank/DDBJ databases">
        <title>Horizontal acquisition of hydrogen conversion ability and other habitat adaptations in Hydrogenovibrio crunogenus strains.</title>
        <authorList>
            <person name="Gonnella G."/>
            <person name="Adam N."/>
            <person name="Perner M."/>
        </authorList>
    </citation>
    <scope>NUCLEOTIDE SEQUENCE [LARGE SCALE GENOMIC DNA]</scope>
    <source>
        <strain evidence="9 10">SP-41</strain>
    </source>
</reference>
<keyword evidence="3" id="KW-0285">Flavoprotein</keyword>
<dbReference type="NCBIfam" id="NF008275">
    <property type="entry name" value="PRK11053.1"/>
    <property type="match status" value="1"/>
</dbReference>
<dbReference type="RefSeq" id="WP_135795703.1">
    <property type="nucleotide sequence ID" value="NZ_CP032096.1"/>
</dbReference>
<evidence type="ECO:0000259" key="8">
    <source>
        <dbReference type="Pfam" id="PF00881"/>
    </source>
</evidence>
<dbReference type="Proteomes" id="UP000296201">
    <property type="component" value="Chromosome"/>
</dbReference>
<dbReference type="CDD" id="cd02149">
    <property type="entry name" value="NfsB-like"/>
    <property type="match status" value="1"/>
</dbReference>
<evidence type="ECO:0000313" key="9">
    <source>
        <dbReference type="EMBL" id="QBZ83047.1"/>
    </source>
</evidence>
<organism evidence="9 10">
    <name type="scientific">Hydrogenovibrio crunogenus</name>
    <dbReference type="NCBI Taxonomy" id="39765"/>
    <lineage>
        <taxon>Bacteria</taxon>
        <taxon>Pseudomonadati</taxon>
        <taxon>Pseudomonadota</taxon>
        <taxon>Gammaproteobacteria</taxon>
        <taxon>Thiotrichales</taxon>
        <taxon>Piscirickettsiaceae</taxon>
        <taxon>Hydrogenovibrio</taxon>
    </lineage>
</organism>
<sequence length="218" mass="24241">MNVTEILNSRYATKKFDPNQRITDEQFAQIKALLHLSPSSVNSQPWHFIIADSAEGKARIAKGAEGAYAANNPKILDASHVVLFCAKTEITDAYLEKITDQEDMDGRFPKPEGKEMALKVRGFYADLHRKERDDVACWTQNQVYLNMGNLLLGAAALGIDAVPIEGVDLDVLNEEFDLKNLGFTTVAVVALGYRAEDDFNAALPKSRFPEAEIFTFLK</sequence>
<dbReference type="InterPro" id="IPR000415">
    <property type="entry name" value="Nitroreductase-like"/>
</dbReference>
<dbReference type="AlphaFoldDB" id="A0A4P7NZ64"/>
<name>A0A4P7NZ64_9GAMM</name>
<evidence type="ECO:0000256" key="4">
    <source>
        <dbReference type="ARBA" id="ARBA00022643"/>
    </source>
</evidence>
<dbReference type="InterPro" id="IPR050627">
    <property type="entry name" value="Nitroreductase/BluB"/>
</dbReference>
<dbReference type="EC" id="1.-.-.-" evidence="9"/>
<comment type="cofactor">
    <cofactor evidence="1">
        <name>FMN</name>
        <dbReference type="ChEBI" id="CHEBI:58210"/>
    </cofactor>
</comment>
<comment type="similarity">
    <text evidence="2">Belongs to the nitroreductase family.</text>
</comment>
<dbReference type="OrthoDB" id="9809288at2"/>
<evidence type="ECO:0000256" key="5">
    <source>
        <dbReference type="ARBA" id="ARBA00022857"/>
    </source>
</evidence>
<dbReference type="PANTHER" id="PTHR23026">
    <property type="entry name" value="NADPH NITROREDUCTASE"/>
    <property type="match status" value="1"/>
</dbReference>
<dbReference type="GO" id="GO:0005829">
    <property type="term" value="C:cytosol"/>
    <property type="evidence" value="ECO:0007669"/>
    <property type="project" value="TreeGrafter"/>
</dbReference>
<feature type="domain" description="Nitroreductase" evidence="8">
    <location>
        <begin position="9"/>
        <end position="193"/>
    </location>
</feature>
<evidence type="ECO:0000256" key="6">
    <source>
        <dbReference type="ARBA" id="ARBA00023002"/>
    </source>
</evidence>
<evidence type="ECO:0000313" key="10">
    <source>
        <dbReference type="Proteomes" id="UP000296201"/>
    </source>
</evidence>
<dbReference type="PANTHER" id="PTHR23026:SF125">
    <property type="entry name" value="OXYGEN-INSENSITIVE NAD(P)H NITROREDUCTASE"/>
    <property type="match status" value="1"/>
</dbReference>